<organism evidence="2 3">
    <name type="scientific">candidate division CSSED10-310 bacterium</name>
    <dbReference type="NCBI Taxonomy" id="2855610"/>
    <lineage>
        <taxon>Bacteria</taxon>
        <taxon>Bacteria division CSSED10-310</taxon>
    </lineage>
</organism>
<feature type="region of interest" description="Disordered" evidence="1">
    <location>
        <begin position="359"/>
        <end position="386"/>
    </location>
</feature>
<dbReference type="Proteomes" id="UP001594351">
    <property type="component" value="Unassembled WGS sequence"/>
</dbReference>
<accession>A0ABV6YSK6</accession>
<comment type="caution">
    <text evidence="2">The sequence shown here is derived from an EMBL/GenBank/DDBJ whole genome shotgun (WGS) entry which is preliminary data.</text>
</comment>
<protein>
    <submittedName>
        <fullName evidence="2">Uncharacterized protein</fullName>
    </submittedName>
</protein>
<dbReference type="EMBL" id="JBHPBY010000025">
    <property type="protein sequence ID" value="MFC1849184.1"/>
    <property type="molecule type" value="Genomic_DNA"/>
</dbReference>
<evidence type="ECO:0000256" key="1">
    <source>
        <dbReference type="SAM" id="MobiDB-lite"/>
    </source>
</evidence>
<feature type="compositionally biased region" description="Basic and acidic residues" evidence="1">
    <location>
        <begin position="373"/>
        <end position="386"/>
    </location>
</feature>
<evidence type="ECO:0000313" key="2">
    <source>
        <dbReference type="EMBL" id="MFC1849184.1"/>
    </source>
</evidence>
<keyword evidence="3" id="KW-1185">Reference proteome</keyword>
<gene>
    <name evidence="2" type="ORF">ACFL27_03145</name>
</gene>
<sequence length="386" mass="43757">MSIVNALRLSRNSGAIISDEETWLFGRRRLFISDSIASLLSAEMAEKLQMEVIFAGIGNISLTCEVIKNVKYDLQIAFDTCEHISEFKFNSINKIATLCNHKFQEAIKRRINNILQFRYGFDLTSFHRGYVEHQGQKIEIKQKNVLDDCLAIIEPSQVGPFLQPIYENEALIAGWDQKNCYQIYEIDAQSQEKFLSPSAYCNLGRGADTGAIVLADLVNSRTLQQRRQGFDKIEGLIELIYSANVTSTFNNQVGGYFTIVLIDGEETDPSRRLIEITDHEARLTNDIVTALKAGLLQYDQGCELVRKIVEMKAPATEIEKQLFNSVQHPRHLDLLLRGYKVQAINQVYLTSSKPYPIFTHNDPVKSGPADSEIQEHDEKGGNHDRH</sequence>
<name>A0ABV6YSK6_UNCC1</name>
<proteinExistence type="predicted"/>
<reference evidence="2 3" key="1">
    <citation type="submission" date="2024-09" db="EMBL/GenBank/DDBJ databases">
        <title>Laminarin stimulates single cell rates of sulfate reduction while oxygen inhibits transcriptomic activity in coastal marine sediment.</title>
        <authorList>
            <person name="Lindsay M."/>
            <person name="Orcutt B."/>
            <person name="Emerson D."/>
            <person name="Stepanauskas R."/>
            <person name="D'Angelo T."/>
        </authorList>
    </citation>
    <scope>NUCLEOTIDE SEQUENCE [LARGE SCALE GENOMIC DNA]</scope>
    <source>
        <strain evidence="2">SAG AM-311-K15</strain>
    </source>
</reference>
<evidence type="ECO:0000313" key="3">
    <source>
        <dbReference type="Proteomes" id="UP001594351"/>
    </source>
</evidence>